<dbReference type="InterPro" id="IPR002575">
    <property type="entry name" value="Aminoglycoside_PTrfase"/>
</dbReference>
<organism evidence="2 3">
    <name type="scientific">Candidatus Vogelbacteria bacterium CG10_big_fil_rev_8_21_14_0_10_51_16</name>
    <dbReference type="NCBI Taxonomy" id="1975045"/>
    <lineage>
        <taxon>Bacteria</taxon>
        <taxon>Candidatus Vogeliibacteriota</taxon>
    </lineage>
</organism>
<gene>
    <name evidence="2" type="ORF">COV10_04655</name>
</gene>
<name>A0A2H0RDB7_9BACT</name>
<evidence type="ECO:0000313" key="3">
    <source>
        <dbReference type="Proteomes" id="UP000228767"/>
    </source>
</evidence>
<accession>A0A2H0RDB7</accession>
<dbReference type="Gene3D" id="3.30.200.20">
    <property type="entry name" value="Phosphorylase Kinase, domain 1"/>
    <property type="match status" value="1"/>
</dbReference>
<dbReference type="Proteomes" id="UP000228767">
    <property type="component" value="Unassembled WGS sequence"/>
</dbReference>
<dbReference type="EMBL" id="PCYI01000029">
    <property type="protein sequence ID" value="PIR44508.1"/>
    <property type="molecule type" value="Genomic_DNA"/>
</dbReference>
<protein>
    <submittedName>
        <fullName evidence="2">Phosphotransferase</fullName>
    </submittedName>
</protein>
<dbReference type="PANTHER" id="PTHR21310">
    <property type="entry name" value="AMINOGLYCOSIDE PHOSPHOTRANSFERASE-RELATED-RELATED"/>
    <property type="match status" value="1"/>
</dbReference>
<comment type="caution">
    <text evidence="2">The sequence shown here is derived from an EMBL/GenBank/DDBJ whole genome shotgun (WGS) entry which is preliminary data.</text>
</comment>
<evidence type="ECO:0000259" key="1">
    <source>
        <dbReference type="Pfam" id="PF01636"/>
    </source>
</evidence>
<dbReference type="InterPro" id="IPR051678">
    <property type="entry name" value="AGP_Transferase"/>
</dbReference>
<dbReference type="InterPro" id="IPR011009">
    <property type="entry name" value="Kinase-like_dom_sf"/>
</dbReference>
<dbReference type="AlphaFoldDB" id="A0A2H0RDB7"/>
<reference evidence="2 3" key="1">
    <citation type="submission" date="2017-09" db="EMBL/GenBank/DDBJ databases">
        <title>Depth-based differentiation of microbial function through sediment-hosted aquifers and enrichment of novel symbionts in the deep terrestrial subsurface.</title>
        <authorList>
            <person name="Probst A.J."/>
            <person name="Ladd B."/>
            <person name="Jarett J.K."/>
            <person name="Geller-Mcgrath D.E."/>
            <person name="Sieber C.M."/>
            <person name="Emerson J.B."/>
            <person name="Anantharaman K."/>
            <person name="Thomas B.C."/>
            <person name="Malmstrom R."/>
            <person name="Stieglmeier M."/>
            <person name="Klingl A."/>
            <person name="Woyke T."/>
            <person name="Ryan C.M."/>
            <person name="Banfield J.F."/>
        </authorList>
    </citation>
    <scope>NUCLEOTIDE SEQUENCE [LARGE SCALE GENOMIC DNA]</scope>
    <source>
        <strain evidence="2">CG10_big_fil_rev_8_21_14_0_10_51_16</strain>
    </source>
</reference>
<evidence type="ECO:0000313" key="2">
    <source>
        <dbReference type="EMBL" id="PIR44508.1"/>
    </source>
</evidence>
<feature type="domain" description="Aminoglycoside phosphotransferase" evidence="1">
    <location>
        <begin position="22"/>
        <end position="256"/>
    </location>
</feature>
<dbReference type="GO" id="GO:0016740">
    <property type="term" value="F:transferase activity"/>
    <property type="evidence" value="ECO:0007669"/>
    <property type="project" value="UniProtKB-KW"/>
</dbReference>
<dbReference type="SUPFAM" id="SSF56112">
    <property type="entry name" value="Protein kinase-like (PK-like)"/>
    <property type="match status" value="1"/>
</dbReference>
<dbReference type="Gene3D" id="3.90.1200.10">
    <property type="match status" value="1"/>
</dbReference>
<dbReference type="Pfam" id="PF01636">
    <property type="entry name" value="APH"/>
    <property type="match status" value="1"/>
</dbReference>
<keyword evidence="2" id="KW-0808">Transferase</keyword>
<sequence length="300" mass="34414">MDQQSIKEIVQQYSHEELRDVLQIIGQGYVNDIYIVTTERSKYVVRSDPNESTIDRFKKEAWCQVEASKQGIIVPEVLQLGLKNEHPYMLLSHVAGISGQDSDKDSQDRIWRKLGEYARKIHFVPASGYGESMSAPGIFSDSWTRYLDYNISSLTRDDKAIGLGVISEQQSERIKEVFLNLKNARFNLGLTHDDLSLKNTILTTDDEVCLIDWGSAMVAPVPHVDIAEILNSSLDQNSRQFALFLEGYGLTHQDFQEIRVEIDQLNLLIHMDKLRWAIDRKKERIEHFSQQVKTKLAKVC</sequence>
<proteinExistence type="predicted"/>